<evidence type="ECO:0000313" key="1">
    <source>
        <dbReference type="EMBL" id="BCU71059.1"/>
    </source>
</evidence>
<accession>A0A8D5U810</accession>
<protein>
    <submittedName>
        <fullName evidence="1">Uncharacterized protein</fullName>
    </submittedName>
</protein>
<name>A0A8D5U810_9CREN</name>
<reference evidence="1 2" key="1">
    <citation type="submission" date="2021-04" db="EMBL/GenBank/DDBJ databases">
        <title>Complete genome sequence of Stygiolobus sp. KN-1.</title>
        <authorList>
            <person name="Nakamura K."/>
            <person name="Sakai H."/>
            <person name="Kurosawa N."/>
        </authorList>
    </citation>
    <scope>NUCLEOTIDE SEQUENCE [LARGE SCALE GENOMIC DNA]</scope>
    <source>
        <strain evidence="1 2">KN-1</strain>
    </source>
</reference>
<dbReference type="GeneID" id="66164086"/>
<keyword evidence="2" id="KW-1185">Reference proteome</keyword>
<evidence type="ECO:0000313" key="2">
    <source>
        <dbReference type="Proteomes" id="UP000825123"/>
    </source>
</evidence>
<sequence length="142" mass="16735">MPIRDEITYARMSFNDFLVSYERLENGLLKLSAFRAYKAERRLLQSLAMHHGFHRKDTKCAVPKKEMLEVALKLENVYKGIYLMTKEALELFEQYKTGNVEKSKIVSLLLSLNYDWLLGNLTKEQIEKIRKLQLKLRGEHVN</sequence>
<organism evidence="1 2">
    <name type="scientific">Stygiolobus caldivivus</name>
    <dbReference type="NCBI Taxonomy" id="2824673"/>
    <lineage>
        <taxon>Archaea</taxon>
        <taxon>Thermoproteota</taxon>
        <taxon>Thermoprotei</taxon>
        <taxon>Sulfolobales</taxon>
        <taxon>Sulfolobaceae</taxon>
        <taxon>Stygiolobus</taxon>
    </lineage>
</organism>
<proteinExistence type="predicted"/>
<dbReference type="EMBL" id="AP024597">
    <property type="protein sequence ID" value="BCU71059.1"/>
    <property type="molecule type" value="Genomic_DNA"/>
</dbReference>
<dbReference type="RefSeq" id="WP_221287815.1">
    <property type="nucleotide sequence ID" value="NZ_AP024597.1"/>
</dbReference>
<gene>
    <name evidence="1" type="ORF">KN1_23560</name>
</gene>
<dbReference type="AlphaFoldDB" id="A0A8D5U810"/>
<dbReference type="Proteomes" id="UP000825123">
    <property type="component" value="Chromosome"/>
</dbReference>
<dbReference type="KEGG" id="csty:KN1_23560"/>